<evidence type="ECO:0000256" key="1">
    <source>
        <dbReference type="SAM" id="Phobius"/>
    </source>
</evidence>
<dbReference type="EMBL" id="JBITLV010000001">
    <property type="protein sequence ID" value="MFI7585613.1"/>
    <property type="molecule type" value="Genomic_DNA"/>
</dbReference>
<keyword evidence="1" id="KW-0472">Membrane</keyword>
<name>A0ABW8AGY2_9ACTN</name>
<gene>
    <name evidence="2" type="ORF">ACIB24_00895</name>
</gene>
<proteinExistence type="predicted"/>
<accession>A0ABW8AGY2</accession>
<sequence>MRGLAAVLVGAFLCLGAAPTPGGSPTDESPTDRVVKDSRITESSGLARSLLHPGVLWTHNDSGNPPRLYAIGTDGRTAGVVTVDTPYDTDWEAMATLRGPDGRPLIAVADTGNNGGGREWAEILLVAEPKTLSADETVKPVRTLRFHYPGGSVPDVEALLAQPGTSHLFLVSKTLLTARMYMVPDAQWPARSSGKTEFTLQDVQRVDATVVTDGVFLPDGEFLLRGYGSLSRFPAPESGGKTLRANAVRTLPFQQQGESLTLTADGKQALIGSEGSRQAVLRVPLPVAGYDPSEQFGAIPSASPSVTATPELTAFDGSLGKLALAAGVVFVVLAGLALALTRRL</sequence>
<keyword evidence="1" id="KW-0812">Transmembrane</keyword>
<evidence type="ECO:0000313" key="2">
    <source>
        <dbReference type="EMBL" id="MFI7585613.1"/>
    </source>
</evidence>
<evidence type="ECO:0000313" key="3">
    <source>
        <dbReference type="Proteomes" id="UP001612915"/>
    </source>
</evidence>
<organism evidence="2 3">
    <name type="scientific">Spongisporangium articulatum</name>
    <dbReference type="NCBI Taxonomy" id="3362603"/>
    <lineage>
        <taxon>Bacteria</taxon>
        <taxon>Bacillati</taxon>
        <taxon>Actinomycetota</taxon>
        <taxon>Actinomycetes</taxon>
        <taxon>Kineosporiales</taxon>
        <taxon>Kineosporiaceae</taxon>
        <taxon>Spongisporangium</taxon>
    </lineage>
</organism>
<dbReference type="Proteomes" id="UP001612915">
    <property type="component" value="Unassembled WGS sequence"/>
</dbReference>
<reference evidence="2 3" key="1">
    <citation type="submission" date="2024-10" db="EMBL/GenBank/DDBJ databases">
        <title>The Natural Products Discovery Center: Release of the First 8490 Sequenced Strains for Exploring Actinobacteria Biosynthetic Diversity.</title>
        <authorList>
            <person name="Kalkreuter E."/>
            <person name="Kautsar S.A."/>
            <person name="Yang D."/>
            <person name="Bader C.D."/>
            <person name="Teijaro C.N."/>
            <person name="Fluegel L."/>
            <person name="Davis C.M."/>
            <person name="Simpson J.R."/>
            <person name="Lauterbach L."/>
            <person name="Steele A.D."/>
            <person name="Gui C."/>
            <person name="Meng S."/>
            <person name="Li G."/>
            <person name="Viehrig K."/>
            <person name="Ye F."/>
            <person name="Su P."/>
            <person name="Kiefer A.F."/>
            <person name="Nichols A."/>
            <person name="Cepeda A.J."/>
            <person name="Yan W."/>
            <person name="Fan B."/>
            <person name="Jiang Y."/>
            <person name="Adhikari A."/>
            <person name="Zheng C.-J."/>
            <person name="Schuster L."/>
            <person name="Cowan T.M."/>
            <person name="Smanski M.J."/>
            <person name="Chevrette M.G."/>
            <person name="De Carvalho L.P.S."/>
            <person name="Shen B."/>
        </authorList>
    </citation>
    <scope>NUCLEOTIDE SEQUENCE [LARGE SCALE GENOMIC DNA]</scope>
    <source>
        <strain evidence="2 3">NPDC049639</strain>
    </source>
</reference>
<comment type="caution">
    <text evidence="2">The sequence shown here is derived from an EMBL/GenBank/DDBJ whole genome shotgun (WGS) entry which is preliminary data.</text>
</comment>
<evidence type="ECO:0008006" key="4">
    <source>
        <dbReference type="Google" id="ProtNLM"/>
    </source>
</evidence>
<feature type="transmembrane region" description="Helical" evidence="1">
    <location>
        <begin position="322"/>
        <end position="341"/>
    </location>
</feature>
<protein>
    <recommendedName>
        <fullName evidence="4">Esterase-like activity of phytase family protein</fullName>
    </recommendedName>
</protein>
<dbReference type="RefSeq" id="WP_398273796.1">
    <property type="nucleotide sequence ID" value="NZ_JBITLV010000001.1"/>
</dbReference>
<keyword evidence="3" id="KW-1185">Reference proteome</keyword>
<keyword evidence="1" id="KW-1133">Transmembrane helix</keyword>